<dbReference type="AlphaFoldDB" id="A0A5N6T2T3"/>
<reference evidence="1 2" key="1">
    <citation type="submission" date="2019-04" db="EMBL/GenBank/DDBJ databases">
        <title>Friends and foes A comparative genomics study of 23 Aspergillus species from section Flavi.</title>
        <authorList>
            <consortium name="DOE Joint Genome Institute"/>
            <person name="Kjaerbolling I."/>
            <person name="Vesth T."/>
            <person name="Frisvad J.C."/>
            <person name="Nybo J.L."/>
            <person name="Theobald S."/>
            <person name="Kildgaard S."/>
            <person name="Isbrandt T."/>
            <person name="Kuo A."/>
            <person name="Sato A."/>
            <person name="Lyhne E.K."/>
            <person name="Kogle M.E."/>
            <person name="Wiebenga A."/>
            <person name="Kun R.S."/>
            <person name="Lubbers R.J."/>
            <person name="Makela M.R."/>
            <person name="Barry K."/>
            <person name="Chovatia M."/>
            <person name="Clum A."/>
            <person name="Daum C."/>
            <person name="Haridas S."/>
            <person name="He G."/>
            <person name="LaButti K."/>
            <person name="Lipzen A."/>
            <person name="Mondo S."/>
            <person name="Riley R."/>
            <person name="Salamov A."/>
            <person name="Simmons B.A."/>
            <person name="Magnuson J.K."/>
            <person name="Henrissat B."/>
            <person name="Mortensen U.H."/>
            <person name="Larsen T.O."/>
            <person name="Devries R.P."/>
            <person name="Grigoriev I.V."/>
            <person name="Machida M."/>
            <person name="Baker S.E."/>
            <person name="Andersen M.R."/>
        </authorList>
    </citation>
    <scope>NUCLEOTIDE SEQUENCE [LARGE SCALE GENOMIC DNA]</scope>
    <source>
        <strain evidence="1 2">CBS 117625</strain>
    </source>
</reference>
<keyword evidence="2" id="KW-1185">Reference proteome</keyword>
<dbReference type="GeneID" id="43638051"/>
<protein>
    <submittedName>
        <fullName evidence="1">Uncharacterized protein</fullName>
    </submittedName>
</protein>
<dbReference type="EMBL" id="ML743561">
    <property type="protein sequence ID" value="KAE8140616.1"/>
    <property type="molecule type" value="Genomic_DNA"/>
</dbReference>
<proteinExistence type="predicted"/>
<organism evidence="1 2">
    <name type="scientific">Aspergillus pseudotamarii</name>
    <dbReference type="NCBI Taxonomy" id="132259"/>
    <lineage>
        <taxon>Eukaryota</taxon>
        <taxon>Fungi</taxon>
        <taxon>Dikarya</taxon>
        <taxon>Ascomycota</taxon>
        <taxon>Pezizomycotina</taxon>
        <taxon>Eurotiomycetes</taxon>
        <taxon>Eurotiomycetidae</taxon>
        <taxon>Eurotiales</taxon>
        <taxon>Aspergillaceae</taxon>
        <taxon>Aspergillus</taxon>
        <taxon>Aspergillus subgen. Circumdati</taxon>
    </lineage>
</organism>
<dbReference type="RefSeq" id="XP_031916679.1">
    <property type="nucleotide sequence ID" value="XM_032053841.1"/>
</dbReference>
<dbReference type="Proteomes" id="UP000325672">
    <property type="component" value="Unassembled WGS sequence"/>
</dbReference>
<gene>
    <name evidence="1" type="ORF">BDV38DRAFT_240008</name>
</gene>
<evidence type="ECO:0000313" key="1">
    <source>
        <dbReference type="EMBL" id="KAE8140616.1"/>
    </source>
</evidence>
<name>A0A5N6T2T3_ASPPS</name>
<evidence type="ECO:0000313" key="2">
    <source>
        <dbReference type="Proteomes" id="UP000325672"/>
    </source>
</evidence>
<sequence>MCRVQTDSPVFVHLGALLRSPSGTTTLITRIIMHGQHVDQTLSDTAHTVKIFV</sequence>
<accession>A0A5N6T2T3</accession>